<evidence type="ECO:0000256" key="2">
    <source>
        <dbReference type="ARBA" id="ARBA00022801"/>
    </source>
</evidence>
<accession>A0ABW7FNR4</accession>
<keyword evidence="2" id="KW-0378">Hydrolase</keyword>
<keyword evidence="4" id="KW-1133">Transmembrane helix</keyword>
<dbReference type="InterPro" id="IPR011050">
    <property type="entry name" value="Pectin_lyase_fold/virulence"/>
</dbReference>
<evidence type="ECO:0000313" key="6">
    <source>
        <dbReference type="EMBL" id="MFG6442988.1"/>
    </source>
</evidence>
<feature type="transmembrane region" description="Helical" evidence="4">
    <location>
        <begin position="21"/>
        <end position="48"/>
    </location>
</feature>
<keyword evidence="4" id="KW-0472">Membrane</keyword>
<evidence type="ECO:0000256" key="3">
    <source>
        <dbReference type="ARBA" id="ARBA00023085"/>
    </source>
</evidence>
<comment type="similarity">
    <text evidence="1">Belongs to the pectinesterase family.</text>
</comment>
<organism evidence="6 7">
    <name type="scientific">Pelomonas margarita</name>
    <dbReference type="NCBI Taxonomy" id="3299031"/>
    <lineage>
        <taxon>Bacteria</taxon>
        <taxon>Pseudomonadati</taxon>
        <taxon>Pseudomonadota</taxon>
        <taxon>Betaproteobacteria</taxon>
        <taxon>Burkholderiales</taxon>
        <taxon>Sphaerotilaceae</taxon>
        <taxon>Roseateles</taxon>
    </lineage>
</organism>
<protein>
    <submittedName>
        <fullName evidence="6">Pectinesterase family protein</fullName>
    </submittedName>
</protein>
<reference evidence="6 7" key="1">
    <citation type="submission" date="2024-08" db="EMBL/GenBank/DDBJ databases">
        <authorList>
            <person name="Lu H."/>
        </authorList>
    </citation>
    <scope>NUCLEOTIDE SEQUENCE [LARGE SCALE GENOMIC DNA]</scope>
    <source>
        <strain evidence="6 7">LKC17W</strain>
    </source>
</reference>
<evidence type="ECO:0000256" key="1">
    <source>
        <dbReference type="ARBA" id="ARBA00008891"/>
    </source>
</evidence>
<dbReference type="Gene3D" id="2.160.20.10">
    <property type="entry name" value="Single-stranded right-handed beta-helix, Pectin lyase-like"/>
    <property type="match status" value="1"/>
</dbReference>
<feature type="domain" description="Pectinesterase catalytic" evidence="5">
    <location>
        <begin position="188"/>
        <end position="353"/>
    </location>
</feature>
<dbReference type="InterPro" id="IPR000070">
    <property type="entry name" value="Pectinesterase_cat"/>
</dbReference>
<gene>
    <name evidence="6" type="ORF">ACG0Z3_20040</name>
</gene>
<dbReference type="PANTHER" id="PTHR31321">
    <property type="entry name" value="ACYL-COA THIOESTER HYDROLASE YBHC-RELATED"/>
    <property type="match status" value="1"/>
</dbReference>
<evidence type="ECO:0000313" key="7">
    <source>
        <dbReference type="Proteomes" id="UP001606301"/>
    </source>
</evidence>
<keyword evidence="4" id="KW-0812">Transmembrane</keyword>
<dbReference type="PANTHER" id="PTHR31321:SF57">
    <property type="entry name" value="PECTINESTERASE 53-RELATED"/>
    <property type="match status" value="1"/>
</dbReference>
<dbReference type="RefSeq" id="WP_394400898.1">
    <property type="nucleotide sequence ID" value="NZ_JBIGHW010000014.1"/>
</dbReference>
<dbReference type="InterPro" id="IPR012334">
    <property type="entry name" value="Pectin_lyas_fold"/>
</dbReference>
<keyword evidence="7" id="KW-1185">Reference proteome</keyword>
<comment type="caution">
    <text evidence="6">The sequence shown here is derived from an EMBL/GenBank/DDBJ whole genome shotgun (WGS) entry which is preliminary data.</text>
</comment>
<evidence type="ECO:0000256" key="4">
    <source>
        <dbReference type="SAM" id="Phobius"/>
    </source>
</evidence>
<name>A0ABW7FNR4_9BURK</name>
<dbReference type="Pfam" id="PF01095">
    <property type="entry name" value="Pectinesterase"/>
    <property type="match status" value="1"/>
</dbReference>
<proteinExistence type="inferred from homology"/>
<keyword evidence="3" id="KW-0063">Aspartyl esterase</keyword>
<dbReference type="Proteomes" id="UP001606301">
    <property type="component" value="Unassembled WGS sequence"/>
</dbReference>
<sequence>MSLPVQTNYARGGGVQRQTQTAVLMMLIGLCLVLTMGSAIAGAATLGITPAPQSNNVSPDTPLRIRFDRPPALGTAGLIRIHDADSGALVDTLDLAIPASPNRRMTPAEATADAAVNRYQSTRIAGRDWHFRPVIVRGHVATITPHHGVLTYGRRYRVTVDAGVLHAEPITWVFATRAAAPAADSTRLVVAADGSGDFATVQGAVDFVPDKPATRTTIFIRNGDYEEIVSLNAKRDLTLRGESRDGVVVHYANSSAFNPGGRARWAFSIVDGQDLQLSGFTINNTAIGQAEALMTRGERIVLSDMTLNGSGDALTTYGTLYVQDSKLTGHGDTILGYAAAYFLRTELVSIGPFSWTRTPAGQHGNVFVDCTFRASDAPPPWTAAASAPVANPAAVFARLPRNNSATRTATNFPHAEMVLIDSRLQGIAPEGWGPVEEAPGFDSSQVRFLEFNSRDLQGRPVDVSRRHPVSRQLTMDRDAETIANYRRPAFVLGGWTPKVE</sequence>
<evidence type="ECO:0000259" key="5">
    <source>
        <dbReference type="Pfam" id="PF01095"/>
    </source>
</evidence>
<dbReference type="EMBL" id="JBIGHW010000014">
    <property type="protein sequence ID" value="MFG6442988.1"/>
    <property type="molecule type" value="Genomic_DNA"/>
</dbReference>
<dbReference type="SUPFAM" id="SSF51126">
    <property type="entry name" value="Pectin lyase-like"/>
    <property type="match status" value="1"/>
</dbReference>